<feature type="compositionally biased region" description="Low complexity" evidence="8">
    <location>
        <begin position="572"/>
        <end position="583"/>
    </location>
</feature>
<feature type="compositionally biased region" description="Basic residues" evidence="8">
    <location>
        <begin position="95"/>
        <end position="109"/>
    </location>
</feature>
<feature type="domain" description="Polycomb protein VEFS-Box" evidence="9">
    <location>
        <begin position="929"/>
        <end position="1049"/>
    </location>
</feature>
<dbReference type="CDD" id="cd21551">
    <property type="entry name" value="VEFS-box_SUZ12"/>
    <property type="match status" value="1"/>
</dbReference>
<reference evidence="11 12" key="1">
    <citation type="journal article" date="2019" name="Gigascience">
        <title>Whole-genome sequence of the oriental lung fluke Paragonimus westermani.</title>
        <authorList>
            <person name="Oey H."/>
            <person name="Zakrzewski M."/>
            <person name="Narain K."/>
            <person name="Devi K.R."/>
            <person name="Agatsuma T."/>
            <person name="Nawaratna S."/>
            <person name="Gobert G.N."/>
            <person name="Jones M.K."/>
            <person name="Ragan M.A."/>
            <person name="McManus D.P."/>
            <person name="Krause L."/>
        </authorList>
    </citation>
    <scope>NUCLEOTIDE SEQUENCE [LARGE SCALE GENOMIC DNA]</scope>
    <source>
        <strain evidence="11 12">IND2009</strain>
    </source>
</reference>
<feature type="region of interest" description="Disordered" evidence="8">
    <location>
        <begin position="448"/>
        <end position="475"/>
    </location>
</feature>
<keyword evidence="12" id="KW-1185">Reference proteome</keyword>
<gene>
    <name evidence="11" type="ORF">DEA37_0014077</name>
</gene>
<feature type="region of interest" description="Disordered" evidence="8">
    <location>
        <begin position="558"/>
        <end position="588"/>
    </location>
</feature>
<evidence type="ECO:0000256" key="2">
    <source>
        <dbReference type="ARBA" id="ARBA00022723"/>
    </source>
</evidence>
<feature type="compositionally biased region" description="Polar residues" evidence="8">
    <location>
        <begin position="452"/>
        <end position="464"/>
    </location>
</feature>
<evidence type="ECO:0000313" key="12">
    <source>
        <dbReference type="Proteomes" id="UP000324629"/>
    </source>
</evidence>
<evidence type="ECO:0000256" key="8">
    <source>
        <dbReference type="SAM" id="MobiDB-lite"/>
    </source>
</evidence>
<evidence type="ECO:0000259" key="9">
    <source>
        <dbReference type="Pfam" id="PF09733"/>
    </source>
</evidence>
<keyword evidence="2" id="KW-0479">Metal-binding</keyword>
<dbReference type="InterPro" id="IPR019135">
    <property type="entry name" value="Polycomb_protein_VEFS-Box"/>
</dbReference>
<dbReference type="GO" id="GO:0008270">
    <property type="term" value="F:zinc ion binding"/>
    <property type="evidence" value="ECO:0007669"/>
    <property type="project" value="UniProtKB-KW"/>
</dbReference>
<organism evidence="11 12">
    <name type="scientific">Paragonimus westermani</name>
    <dbReference type="NCBI Taxonomy" id="34504"/>
    <lineage>
        <taxon>Eukaryota</taxon>
        <taxon>Metazoa</taxon>
        <taxon>Spiralia</taxon>
        <taxon>Lophotrochozoa</taxon>
        <taxon>Platyhelminthes</taxon>
        <taxon>Trematoda</taxon>
        <taxon>Digenea</taxon>
        <taxon>Plagiorchiida</taxon>
        <taxon>Troglotremata</taxon>
        <taxon>Troglotrematidae</taxon>
        <taxon>Paragonimus</taxon>
    </lineage>
</organism>
<evidence type="ECO:0000256" key="1">
    <source>
        <dbReference type="ARBA" id="ARBA00007416"/>
    </source>
</evidence>
<evidence type="ECO:0000256" key="6">
    <source>
        <dbReference type="ARBA" id="ARBA00023015"/>
    </source>
</evidence>
<evidence type="ECO:0000259" key="10">
    <source>
        <dbReference type="Pfam" id="PF23320"/>
    </source>
</evidence>
<evidence type="ECO:0000256" key="5">
    <source>
        <dbReference type="ARBA" id="ARBA00022853"/>
    </source>
</evidence>
<evidence type="ECO:0000313" key="11">
    <source>
        <dbReference type="EMBL" id="KAA3682253.1"/>
    </source>
</evidence>
<feature type="region of interest" description="Disordered" evidence="8">
    <location>
        <begin position="62"/>
        <end position="138"/>
    </location>
</feature>
<comment type="caution">
    <text evidence="11">The sequence shown here is derived from an EMBL/GenBank/DDBJ whole genome shotgun (WGS) entry which is preliminary data.</text>
</comment>
<dbReference type="GO" id="GO:0035098">
    <property type="term" value="C:ESC/E(Z) complex"/>
    <property type="evidence" value="ECO:0007669"/>
    <property type="project" value="TreeGrafter"/>
</dbReference>
<accession>A0A5J4P4B3</accession>
<name>A0A5J4P4B3_9TREM</name>
<feature type="domain" description="Polycomb protein SUZ12-like zinc finger" evidence="10">
    <location>
        <begin position="761"/>
        <end position="834"/>
    </location>
</feature>
<keyword evidence="3" id="KW-0863">Zinc-finger</keyword>
<dbReference type="PANTHER" id="PTHR22597:SF0">
    <property type="entry name" value="POLYCOMB PROTEIN SUZ12"/>
    <property type="match status" value="1"/>
</dbReference>
<comment type="similarity">
    <text evidence="1">Belongs to the VEFS (VRN2-EMF2-FIS2-SU(Z)12) family.</text>
</comment>
<feature type="compositionally biased region" description="Polar residues" evidence="8">
    <location>
        <begin position="686"/>
        <end position="696"/>
    </location>
</feature>
<dbReference type="Pfam" id="PF09733">
    <property type="entry name" value="VEFS-Box"/>
    <property type="match status" value="1"/>
</dbReference>
<dbReference type="AlphaFoldDB" id="A0A5J4P4B3"/>
<feature type="region of interest" description="Disordered" evidence="8">
    <location>
        <begin position="664"/>
        <end position="696"/>
    </location>
</feature>
<proteinExistence type="inferred from homology"/>
<dbReference type="Proteomes" id="UP000324629">
    <property type="component" value="Unassembled WGS sequence"/>
</dbReference>
<evidence type="ECO:0000256" key="7">
    <source>
        <dbReference type="ARBA" id="ARBA00023163"/>
    </source>
</evidence>
<dbReference type="InterPro" id="IPR057540">
    <property type="entry name" value="Znf_SUZ12"/>
</dbReference>
<protein>
    <submittedName>
        <fullName evidence="11">Polycomb protein SUZ12</fullName>
    </submittedName>
</protein>
<keyword evidence="6" id="KW-0805">Transcription regulation</keyword>
<sequence length="1071" mass="120387">MDRNDDHVISIPSSSSSEVSVRLLNVHNLPRTNLVNTNLNVKRRSSSKCARITGHVRVQKIGKNRKRSNSVRSSRPSKCKTQPRVCRSSSQNKRSYVRRAPQSRRKPLLSRRTYSTNRSRRRHSSRHNSSQPTEGTTVSLCSEIKPALPTEVTSSPQPSLADTSHGTYLVRRTYTRRKPLHINRTVRPLGTRFKSARSKLKTVEPAGKDRFANCGQQKNHEAFVTNFAIPTHLYRYLAQRHHQKPLYLDRNLSYLRATPLSFSQISLKTSKRHSRPSVDSIAERLLREQHNTSTTAMSSMHKPGRRVESNGDFLQASINELKTPAVPNWPKEIQLIFEGFFDSEKELDWVTVEASVGLFFRFGWAWRHKASPADTVITPFAALFPLTCYNPSTGLEHSRGPGFLDACRFQPMQLVNQAKRSISAGRLNSGQLELRVTAIERRWLKRPDLSRPRSQGNGNITHLTHNPVDDSATNVRSTTVHNLSRKGGFGSSAYPVHYSTAPLPLFYPTAIAAHFGDSHPFLLAPGLYELRLGVDHTDRGCTIDKYLSNEISSLPKRNGELSNGYHHHHETSSTTDSMATSTSEFPTGCTVSSTDEVVSVSEAGAASGRVEWCRIRFPKGSDALDEYSRWPRLKFRVVWRGTASENDNVPIKYGVPVKTEFQSGITEPRKSPLRSGIVLSPRKNPKSSGTVRSSIENGAPKSVPLQCLLKSPPKTSEVNGVCPSTPVAAFDSTPPKSTVRSRRHSALTRPHLTNSAVLPPRPVIYRFVFRGQLQQWSESKDLVCPWCQLDCWRARERGPEALLVHLRMCHPRFRFKASWSPSRSQLSLEVSLNEAYDGSNDCGLRCWSYSSADNSNGRRLVPPGQVIGGWTGLGLLGDKDNPVTSLSLTGCASRVPCPVRRLPYTHLIFWRGAERVTDQPLDPTLSVRPMAIGHNRVYYHTRSVQPIRACEFDFDSEAEDAPDWLRQHYQRKVEEFTDVNQGEKQIMQLWNALLLSIGPSELVVCDTQLVNLAAYFLHCYAQSIHRRRLRSNLILHFANLVDYGLLSAGQLRQLISMYDSLVPSTGLVQQS</sequence>
<keyword evidence="4" id="KW-0862">Zinc</keyword>
<dbReference type="GO" id="GO:0016586">
    <property type="term" value="C:RSC-type complex"/>
    <property type="evidence" value="ECO:0007669"/>
    <property type="project" value="TreeGrafter"/>
</dbReference>
<dbReference type="GO" id="GO:0031490">
    <property type="term" value="F:chromatin DNA binding"/>
    <property type="evidence" value="ECO:0007669"/>
    <property type="project" value="TreeGrafter"/>
</dbReference>
<dbReference type="GO" id="GO:0006325">
    <property type="term" value="P:chromatin organization"/>
    <property type="evidence" value="ECO:0007669"/>
    <property type="project" value="UniProtKB-KW"/>
</dbReference>
<dbReference type="Pfam" id="PF23320">
    <property type="entry name" value="Zn_SUZ12"/>
    <property type="match status" value="1"/>
</dbReference>
<evidence type="ECO:0000256" key="4">
    <source>
        <dbReference type="ARBA" id="ARBA00022833"/>
    </source>
</evidence>
<keyword evidence="5" id="KW-0156">Chromatin regulator</keyword>
<dbReference type="EMBL" id="QNGE01000043">
    <property type="protein sequence ID" value="KAA3682253.1"/>
    <property type="molecule type" value="Genomic_DNA"/>
</dbReference>
<evidence type="ECO:0000256" key="3">
    <source>
        <dbReference type="ARBA" id="ARBA00022771"/>
    </source>
</evidence>
<dbReference type="PANTHER" id="PTHR22597">
    <property type="entry name" value="POLYCOMB GROUP PROTEIN"/>
    <property type="match status" value="1"/>
</dbReference>
<keyword evidence="7" id="KW-0804">Transcription</keyword>